<protein>
    <submittedName>
        <fullName evidence="2">Integrating conjugative element protein, PFL_4701 family</fullName>
    </submittedName>
</protein>
<dbReference type="AlphaFoldDB" id="A0A377Z3E1"/>
<dbReference type="Pfam" id="PF11660">
    <property type="entry name" value="DUF3262"/>
    <property type="match status" value="1"/>
</dbReference>
<evidence type="ECO:0000313" key="3">
    <source>
        <dbReference type="Proteomes" id="UP000255382"/>
    </source>
</evidence>
<dbReference type="Proteomes" id="UP000255382">
    <property type="component" value="Unassembled WGS sequence"/>
</dbReference>
<keyword evidence="1" id="KW-1133">Transmembrane helix</keyword>
<gene>
    <name evidence="2" type="ORF">NCTC5050_00490</name>
</gene>
<keyword evidence="3" id="KW-1185">Reference proteome</keyword>
<keyword evidence="1" id="KW-0812">Transmembrane</keyword>
<evidence type="ECO:0000256" key="1">
    <source>
        <dbReference type="SAM" id="Phobius"/>
    </source>
</evidence>
<dbReference type="InterPro" id="IPR021676">
    <property type="entry name" value="DUF3262"/>
</dbReference>
<feature type="transmembrane region" description="Helical" evidence="1">
    <location>
        <begin position="20"/>
        <end position="44"/>
    </location>
</feature>
<sequence>MAMTGAQEQAFNAASGGVEVNILSLICIGGLLATLFVWAVWAWIDVYQGWSNEKVRTKALIHFVLKNRSVAARCHLDVCQLKTQDDFTCC</sequence>
<proteinExistence type="predicted"/>
<dbReference type="EMBL" id="UGLZ01000004">
    <property type="protein sequence ID" value="STU59943.1"/>
    <property type="molecule type" value="Genomic_DNA"/>
</dbReference>
<evidence type="ECO:0000313" key="2">
    <source>
        <dbReference type="EMBL" id="STU59943.1"/>
    </source>
</evidence>
<reference evidence="2 3" key="1">
    <citation type="submission" date="2018-06" db="EMBL/GenBank/DDBJ databases">
        <authorList>
            <consortium name="Pathogen Informatics"/>
            <person name="Doyle S."/>
        </authorList>
    </citation>
    <scope>NUCLEOTIDE SEQUENCE [LARGE SCALE GENOMIC DNA]</scope>
    <source>
        <strain evidence="2 3">NCTC5050</strain>
    </source>
</reference>
<name>A0A377Z3E1_KLEPO</name>
<keyword evidence="1" id="KW-0472">Membrane</keyword>
<organism evidence="2 3">
    <name type="scientific">Klebsiella pneumoniae subsp. ozaenae</name>
    <dbReference type="NCBI Taxonomy" id="574"/>
    <lineage>
        <taxon>Bacteria</taxon>
        <taxon>Pseudomonadati</taxon>
        <taxon>Pseudomonadota</taxon>
        <taxon>Gammaproteobacteria</taxon>
        <taxon>Enterobacterales</taxon>
        <taxon>Enterobacteriaceae</taxon>
        <taxon>Klebsiella/Raoultella group</taxon>
        <taxon>Klebsiella</taxon>
        <taxon>Klebsiella pneumoniae complex</taxon>
    </lineage>
</organism>
<dbReference type="NCBIfam" id="TIGR03758">
    <property type="entry name" value="conj_TIGR03758"/>
    <property type="match status" value="1"/>
</dbReference>
<accession>A0A377Z3E1</accession>